<evidence type="ECO:0000256" key="4">
    <source>
        <dbReference type="ARBA" id="ARBA00022525"/>
    </source>
</evidence>
<dbReference type="Gene3D" id="3.30.2460.20">
    <property type="match status" value="1"/>
</dbReference>
<reference evidence="12" key="1">
    <citation type="submission" date="2022-11" db="UniProtKB">
        <authorList>
            <consortium name="EnsemblMetazoa"/>
        </authorList>
    </citation>
    <scope>IDENTIFICATION</scope>
</reference>
<protein>
    <recommendedName>
        <fullName evidence="10">Protein Wnt</fullName>
    </recommendedName>
</protein>
<feature type="chain" id="PRO_5038114765" description="Protein Wnt" evidence="11">
    <location>
        <begin position="20"/>
        <end position="346"/>
    </location>
</feature>
<keyword evidence="6 10" id="KW-0879">Wnt signaling pathway</keyword>
<evidence type="ECO:0000256" key="7">
    <source>
        <dbReference type="ARBA" id="ARBA00023157"/>
    </source>
</evidence>
<dbReference type="PRINTS" id="PR01349">
    <property type="entry name" value="WNTPROTEIN"/>
</dbReference>
<evidence type="ECO:0000256" key="8">
    <source>
        <dbReference type="ARBA" id="ARBA00023180"/>
    </source>
</evidence>
<comment type="similarity">
    <text evidence="2 10">Belongs to the Wnt family.</text>
</comment>
<evidence type="ECO:0000256" key="11">
    <source>
        <dbReference type="SAM" id="SignalP"/>
    </source>
</evidence>
<evidence type="ECO:0000313" key="13">
    <source>
        <dbReference type="Proteomes" id="UP000887567"/>
    </source>
</evidence>
<keyword evidence="5" id="KW-0272">Extracellular matrix</keyword>
<dbReference type="GO" id="GO:0005615">
    <property type="term" value="C:extracellular space"/>
    <property type="evidence" value="ECO:0007669"/>
    <property type="project" value="TreeGrafter"/>
</dbReference>
<dbReference type="GO" id="GO:0005109">
    <property type="term" value="F:frizzled binding"/>
    <property type="evidence" value="ECO:0007669"/>
    <property type="project" value="TreeGrafter"/>
</dbReference>
<dbReference type="SMART" id="SM00097">
    <property type="entry name" value="WNT1"/>
    <property type="match status" value="1"/>
</dbReference>
<dbReference type="EnsemblMetazoa" id="XM_028658569.1">
    <property type="protein sequence ID" value="XP_028514370.1"/>
    <property type="gene ID" value="LOC110237150"/>
</dbReference>
<keyword evidence="4" id="KW-0964">Secreted</keyword>
<keyword evidence="8" id="KW-0325">Glycoprotein</keyword>
<evidence type="ECO:0000256" key="6">
    <source>
        <dbReference type="ARBA" id="ARBA00022687"/>
    </source>
</evidence>
<dbReference type="InterPro" id="IPR005817">
    <property type="entry name" value="Wnt"/>
</dbReference>
<dbReference type="GeneID" id="110237150"/>
<dbReference type="GO" id="GO:0030182">
    <property type="term" value="P:neuron differentiation"/>
    <property type="evidence" value="ECO:0007669"/>
    <property type="project" value="TreeGrafter"/>
</dbReference>
<evidence type="ECO:0000256" key="9">
    <source>
        <dbReference type="ARBA" id="ARBA00023288"/>
    </source>
</evidence>
<dbReference type="KEGG" id="epa:110237150"/>
<keyword evidence="3 10" id="KW-0217">Developmental protein</keyword>
<organism evidence="12 13">
    <name type="scientific">Exaiptasia diaphana</name>
    <name type="common">Tropical sea anemone</name>
    <name type="synonym">Aiptasia pulchella</name>
    <dbReference type="NCBI Taxonomy" id="2652724"/>
    <lineage>
        <taxon>Eukaryota</taxon>
        <taxon>Metazoa</taxon>
        <taxon>Cnidaria</taxon>
        <taxon>Anthozoa</taxon>
        <taxon>Hexacorallia</taxon>
        <taxon>Actiniaria</taxon>
        <taxon>Aiptasiidae</taxon>
        <taxon>Exaiptasia</taxon>
    </lineage>
</organism>
<proteinExistence type="inferred from homology"/>
<comment type="function">
    <text evidence="10">Ligand for members of the frizzled family of seven transmembrane receptors.</text>
</comment>
<dbReference type="RefSeq" id="XP_028514370.1">
    <property type="nucleotide sequence ID" value="XM_028658569.1"/>
</dbReference>
<evidence type="ECO:0000256" key="5">
    <source>
        <dbReference type="ARBA" id="ARBA00022530"/>
    </source>
</evidence>
<dbReference type="AlphaFoldDB" id="A0A913YGA0"/>
<keyword evidence="11" id="KW-0732">Signal</keyword>
<dbReference type="GO" id="GO:0005125">
    <property type="term" value="F:cytokine activity"/>
    <property type="evidence" value="ECO:0007669"/>
    <property type="project" value="TreeGrafter"/>
</dbReference>
<accession>A0A913YGA0</accession>
<dbReference type="OrthoDB" id="5945655at2759"/>
<dbReference type="Proteomes" id="UP000887567">
    <property type="component" value="Unplaced"/>
</dbReference>
<dbReference type="InterPro" id="IPR043158">
    <property type="entry name" value="Wnt_C"/>
</dbReference>
<dbReference type="CDD" id="cd13113">
    <property type="entry name" value="Wnt"/>
    <property type="match status" value="1"/>
</dbReference>
<name>A0A913YGA0_EXADI</name>
<dbReference type="GO" id="GO:0060070">
    <property type="term" value="P:canonical Wnt signaling pathway"/>
    <property type="evidence" value="ECO:0007669"/>
    <property type="project" value="TreeGrafter"/>
</dbReference>
<comment type="subcellular location">
    <subcellularLocation>
        <location evidence="1 10">Secreted</location>
        <location evidence="1 10">Extracellular space</location>
        <location evidence="1 10">Extracellular matrix</location>
    </subcellularLocation>
</comment>
<evidence type="ECO:0000256" key="2">
    <source>
        <dbReference type="ARBA" id="ARBA00005683"/>
    </source>
</evidence>
<evidence type="ECO:0000256" key="3">
    <source>
        <dbReference type="ARBA" id="ARBA00022473"/>
    </source>
</evidence>
<sequence>MRLLYGTVMLLFLVVFTESRPEDSGNGSLSNVYKSGMSKDAEQNCTAGIHKWFTKDDLQLCYLYKLKGIVEKAVSMALKHCQRLFRDRRWNCSELNTTKVFQHQGIMKKGIRESAFVYAITSAAVAYDVTKHCNSYVSNGMYKCGCNTGNSHSWTCYDFDMYLKYGEEVSRRYMDPPKHDELSLLIQHNNEAGRQALKGSLQRVCTYKQFGYFGNFREICWRKLPSFNRVAGDLLKKFERSWRVRANRTLERYSDKRRPSRTDLVYTDHSPSFCRPEPSLGTAGTRGRLCKKNAYGSEGCKRLCCGRGFSTSIRLKGKKCECELKGCCKLYCKFCDKNESIEDRCI</sequence>
<evidence type="ECO:0000256" key="10">
    <source>
        <dbReference type="RuleBase" id="RU003500"/>
    </source>
</evidence>
<evidence type="ECO:0000256" key="1">
    <source>
        <dbReference type="ARBA" id="ARBA00004498"/>
    </source>
</evidence>
<dbReference type="PANTHER" id="PTHR12027:SF101">
    <property type="entry name" value="PROTEIN WNT-4"/>
    <property type="match status" value="1"/>
</dbReference>
<keyword evidence="9" id="KW-0449">Lipoprotein</keyword>
<keyword evidence="13" id="KW-1185">Reference proteome</keyword>
<dbReference type="PANTHER" id="PTHR12027">
    <property type="entry name" value="WNT RELATED"/>
    <property type="match status" value="1"/>
</dbReference>
<dbReference type="Pfam" id="PF00110">
    <property type="entry name" value="wnt"/>
    <property type="match status" value="1"/>
</dbReference>
<feature type="signal peptide" evidence="11">
    <location>
        <begin position="1"/>
        <end position="19"/>
    </location>
</feature>
<dbReference type="GO" id="GO:0045165">
    <property type="term" value="P:cell fate commitment"/>
    <property type="evidence" value="ECO:0007669"/>
    <property type="project" value="TreeGrafter"/>
</dbReference>
<evidence type="ECO:0000313" key="12">
    <source>
        <dbReference type="EnsemblMetazoa" id="XP_028514370.1"/>
    </source>
</evidence>
<keyword evidence="7" id="KW-1015">Disulfide bond</keyword>